<dbReference type="Proteomes" id="UP000037432">
    <property type="component" value="Unassembled WGS sequence"/>
</dbReference>
<dbReference type="AlphaFoldDB" id="A0A0J7Z3G0"/>
<reference evidence="1 2" key="1">
    <citation type="submission" date="2015-06" db="EMBL/GenBank/DDBJ databases">
        <authorList>
            <person name="Ju K.-S."/>
            <person name="Doroghazi J.R."/>
            <person name="Metcalf W.W."/>
        </authorList>
    </citation>
    <scope>NUCLEOTIDE SEQUENCE [LARGE SCALE GENOMIC DNA]</scope>
    <source>
        <strain evidence="1 2">NRRL 3414</strain>
    </source>
</reference>
<accession>A0A0J7Z3G0</accession>
<name>A0A0J7Z3G0_STRVR</name>
<dbReference type="OrthoDB" id="3213585at2"/>
<sequence>MNPRHTQDRLTGWYRQWKHPREFRIAPERLDAGQRERIVGHLAVLDTALADLAAAHADIATAQAAARRSAASATASKEKPEEKVDTARLAEAATGVWKAGRKLEQQDDGLGKTSRQIGRSVRTARQALQEGIELRIQDHDGDDYDPGLSLKVLSFEDDPGLTREVVLETFLPSVYFRGRLIQMGEVVVGRPPLQ</sequence>
<dbReference type="EMBL" id="LFNT01000050">
    <property type="protein sequence ID" value="KMS70339.1"/>
    <property type="molecule type" value="Genomic_DNA"/>
</dbReference>
<proteinExistence type="predicted"/>
<dbReference type="PATRIC" id="fig|1938.3.peg.6426"/>
<dbReference type="RefSeq" id="WP_053084739.1">
    <property type="nucleotide sequence ID" value="NZ_LFNT01000050.1"/>
</dbReference>
<evidence type="ECO:0008006" key="3">
    <source>
        <dbReference type="Google" id="ProtNLM"/>
    </source>
</evidence>
<evidence type="ECO:0000313" key="2">
    <source>
        <dbReference type="Proteomes" id="UP000037432"/>
    </source>
</evidence>
<comment type="caution">
    <text evidence="1">The sequence shown here is derived from an EMBL/GenBank/DDBJ whole genome shotgun (WGS) entry which is preliminary data.</text>
</comment>
<protein>
    <recommendedName>
        <fullName evidence="3">Nucleotide exchange factor GrpE</fullName>
    </recommendedName>
</protein>
<evidence type="ECO:0000313" key="1">
    <source>
        <dbReference type="EMBL" id="KMS70339.1"/>
    </source>
</evidence>
<gene>
    <name evidence="1" type="ORF">ACM01_32090</name>
</gene>
<organism evidence="1 2">
    <name type="scientific">Streptomyces viridochromogenes</name>
    <dbReference type="NCBI Taxonomy" id="1938"/>
    <lineage>
        <taxon>Bacteria</taxon>
        <taxon>Bacillati</taxon>
        <taxon>Actinomycetota</taxon>
        <taxon>Actinomycetes</taxon>
        <taxon>Kitasatosporales</taxon>
        <taxon>Streptomycetaceae</taxon>
        <taxon>Streptomyces</taxon>
    </lineage>
</organism>